<gene>
    <name evidence="1" type="ORF">GS397_26650</name>
</gene>
<dbReference type="InterPro" id="IPR043502">
    <property type="entry name" value="DNA/RNA_pol_sf"/>
</dbReference>
<name>A0A6P1GPU6_SPHYA</name>
<geneLocation type="plasmid" evidence="1">
    <name>unnamed1</name>
</geneLocation>
<organism evidence="1 2">
    <name type="scientific">Sphingobium yanoikuyae</name>
    <name type="common">Sphingomonas yanoikuyae</name>
    <dbReference type="NCBI Taxonomy" id="13690"/>
    <lineage>
        <taxon>Bacteria</taxon>
        <taxon>Pseudomonadati</taxon>
        <taxon>Pseudomonadota</taxon>
        <taxon>Alphaproteobacteria</taxon>
        <taxon>Sphingomonadales</taxon>
        <taxon>Sphingomonadaceae</taxon>
        <taxon>Sphingobium</taxon>
    </lineage>
</organism>
<dbReference type="SUPFAM" id="SSF56672">
    <property type="entry name" value="DNA/RNA polymerases"/>
    <property type="match status" value="1"/>
</dbReference>
<accession>A0A6P1GPU6</accession>
<dbReference type="EMBL" id="CP047219">
    <property type="protein sequence ID" value="QHD70686.1"/>
    <property type="molecule type" value="Genomic_DNA"/>
</dbReference>
<reference evidence="1 2" key="1">
    <citation type="submission" date="2019-12" db="EMBL/GenBank/DDBJ databases">
        <title>Functional and genomic insights into the Sphingobium yanoikuyae YC-JY1, a bacterium efficiently degrading bisphenol A.</title>
        <authorList>
            <person name="Jia Y."/>
            <person name="Li X."/>
            <person name="Wang J."/>
            <person name="Eltoukhy A."/>
            <person name="Lamraoui I."/>
            <person name="Yan Y."/>
        </authorList>
    </citation>
    <scope>NUCLEOTIDE SEQUENCE [LARGE SCALE GENOMIC DNA]</scope>
    <source>
        <strain evidence="1 2">YC-JY1</strain>
        <plasmid evidence="1 2">unnamed1</plasmid>
    </source>
</reference>
<keyword evidence="1" id="KW-0614">Plasmid</keyword>
<dbReference type="RefSeq" id="WP_159368228.1">
    <property type="nucleotide sequence ID" value="NZ_CP047219.1"/>
</dbReference>
<proteinExistence type="predicted"/>
<dbReference type="Proteomes" id="UP000464086">
    <property type="component" value="Plasmid unnamed1"/>
</dbReference>
<evidence type="ECO:0000313" key="1">
    <source>
        <dbReference type="EMBL" id="QHD70686.1"/>
    </source>
</evidence>
<protein>
    <submittedName>
        <fullName evidence="1">Uncharacterized protein</fullName>
    </submittedName>
</protein>
<evidence type="ECO:0000313" key="2">
    <source>
        <dbReference type="Proteomes" id="UP000464086"/>
    </source>
</evidence>
<dbReference type="AlphaFoldDB" id="A0A6P1GPU6"/>
<sequence length="604" mass="69279">MNKTYRFHGSGDLPNGREPVLLRKRTRSQRAPLHLISADPYTITDELGTRPIETYRNLTEARPITLTRREADLIALANPGIVPPEVLEDLHPWLPEQRYLNDSASSFDALRTIVRRYDRHLVSPTSYCDEKWSTICNALRRRSLLDARFYTAWHLPIQDVHILEERRQDRSVIAIDFNGMYPACMQQPFPKPADLRLISLDRKLDETETLGIGLYRCILEGPSTDFITRYNPLRSFRCGRHLRTGLDEAIEVDLNEFEVEFFRKHFRAIHLVESIVSDKTVRHPLAKEVQRSFANRRSYHKQGNKALADREKFLATLMASCASRPSRPRRRFSTRSLAMDAMKGTYGIDVPLDEPETATEIWLQGRRGIRLLEEADAVIVQGPDLRDGSACHLLGQRIVARGRMILLAMMERIHACAPDVQICYTNIDSIHFSLPTEHLDKVLAWLRSECSEEMGSFKIEALTRHGLWLEPGRYWLYSDGIEKFRNRGIGDRRQPFKDHAIHVASRQLDKLHVPIKATLRMETTMSPLRSLRRNPQNGFIHQHLMETGSSTPFTEILSGLETNARSAIPIRMAAFRNLEQELCPGFAVAKGTENTPLKYAKSAT</sequence>